<dbReference type="AlphaFoldDB" id="A0A315XYX9"/>
<evidence type="ECO:0000313" key="2">
    <source>
        <dbReference type="Proteomes" id="UP000245720"/>
    </source>
</evidence>
<name>A0A315XYX9_RUMFL</name>
<organism evidence="1 2">
    <name type="scientific">Ruminococcus flavefaciens</name>
    <dbReference type="NCBI Taxonomy" id="1265"/>
    <lineage>
        <taxon>Bacteria</taxon>
        <taxon>Bacillati</taxon>
        <taxon>Bacillota</taxon>
        <taxon>Clostridia</taxon>
        <taxon>Eubacteriales</taxon>
        <taxon>Oscillospiraceae</taxon>
        <taxon>Ruminococcus</taxon>
    </lineage>
</organism>
<reference evidence="1 2" key="1">
    <citation type="submission" date="2018-05" db="EMBL/GenBank/DDBJ databases">
        <title>The Hungate 1000. A catalogue of reference genomes from the rumen microbiome.</title>
        <authorList>
            <person name="Kelly W."/>
        </authorList>
    </citation>
    <scope>NUCLEOTIDE SEQUENCE [LARGE SCALE GENOMIC DNA]</scope>
    <source>
        <strain evidence="1 2">SAb67</strain>
    </source>
</reference>
<accession>A0A315XYX9</accession>
<sequence>MVYTKYKFTPWDIARYLIILNSSRSRENEIISDFFQNYNNEIVWDYRKDFNKFRNEVYNSMIILSARPYEQAEIQKTLKDLKIKTNDYKLDKYGTYFKLKKLKILYSEKSYCSINLEIMINELGYKRRNSILIENILRAVNALHLQFYLKQYTPCDIARIKLNQTVIIRVSDIY</sequence>
<dbReference type="EMBL" id="QGDI01000006">
    <property type="protein sequence ID" value="PWJ12611.1"/>
    <property type="molecule type" value="Genomic_DNA"/>
</dbReference>
<dbReference type="Proteomes" id="UP000245720">
    <property type="component" value="Unassembled WGS sequence"/>
</dbReference>
<proteinExistence type="predicted"/>
<gene>
    <name evidence="1" type="ORF">IE37_01694</name>
</gene>
<comment type="caution">
    <text evidence="1">The sequence shown here is derived from an EMBL/GenBank/DDBJ whole genome shotgun (WGS) entry which is preliminary data.</text>
</comment>
<evidence type="ECO:0000313" key="1">
    <source>
        <dbReference type="EMBL" id="PWJ12611.1"/>
    </source>
</evidence>
<dbReference type="RefSeq" id="WP_109726471.1">
    <property type="nucleotide sequence ID" value="NZ_QGDI01000006.1"/>
</dbReference>
<protein>
    <submittedName>
        <fullName evidence="1">Uncharacterized protein</fullName>
    </submittedName>
</protein>